<evidence type="ECO:0000313" key="10">
    <source>
        <dbReference type="Proteomes" id="UP000478052"/>
    </source>
</evidence>
<dbReference type="InterPro" id="IPR000731">
    <property type="entry name" value="SSD"/>
</dbReference>
<keyword evidence="10" id="KW-1185">Reference proteome</keyword>
<comment type="subcellular location">
    <subcellularLocation>
        <location evidence="1">Membrane</location>
        <topology evidence="1">Multi-pass membrane protein</topology>
    </subcellularLocation>
</comment>
<feature type="transmembrane region" description="Helical" evidence="7">
    <location>
        <begin position="48"/>
        <end position="70"/>
    </location>
</feature>
<dbReference type="InterPro" id="IPR003392">
    <property type="entry name" value="PTHD_SSD"/>
</dbReference>
<evidence type="ECO:0000256" key="3">
    <source>
        <dbReference type="ARBA" id="ARBA00022692"/>
    </source>
</evidence>
<dbReference type="OrthoDB" id="6510177at2759"/>
<feature type="transmembrane region" description="Helical" evidence="7">
    <location>
        <begin position="82"/>
        <end position="103"/>
    </location>
</feature>
<protein>
    <submittedName>
        <fullName evidence="9">Patched domain-containing protein 3-like</fullName>
    </submittedName>
</protein>
<reference evidence="9 10" key="1">
    <citation type="submission" date="2019-08" db="EMBL/GenBank/DDBJ databases">
        <title>Whole genome of Aphis craccivora.</title>
        <authorList>
            <person name="Voronova N.V."/>
            <person name="Shulinski R.S."/>
            <person name="Bandarenka Y.V."/>
            <person name="Zhorov D.G."/>
            <person name="Warner D."/>
        </authorList>
    </citation>
    <scope>NUCLEOTIDE SEQUENCE [LARGE SCALE GENOMIC DNA]</scope>
    <source>
        <strain evidence="9">180601</strain>
        <tissue evidence="9">Whole Body</tissue>
    </source>
</reference>
<dbReference type="Proteomes" id="UP000478052">
    <property type="component" value="Unassembled WGS sequence"/>
</dbReference>
<dbReference type="InterPro" id="IPR051697">
    <property type="entry name" value="Patched_domain-protein"/>
</dbReference>
<accession>A0A6G0Z080</accession>
<dbReference type="GO" id="GO:0005886">
    <property type="term" value="C:plasma membrane"/>
    <property type="evidence" value="ECO:0007669"/>
    <property type="project" value="TreeGrafter"/>
</dbReference>
<evidence type="ECO:0000259" key="8">
    <source>
        <dbReference type="PROSITE" id="PS50156"/>
    </source>
</evidence>
<proteinExistence type="inferred from homology"/>
<feature type="non-terminal residue" evidence="9">
    <location>
        <position position="1"/>
    </location>
</feature>
<dbReference type="PANTHER" id="PTHR10796:SF92">
    <property type="entry name" value="PATCHED-RELATED, ISOFORM A"/>
    <property type="match status" value="1"/>
</dbReference>
<comment type="caution">
    <text evidence="9">The sequence shown here is derived from an EMBL/GenBank/DDBJ whole genome shotgun (WGS) entry which is preliminary data.</text>
</comment>
<keyword evidence="3 7" id="KW-0812">Transmembrane</keyword>
<feature type="domain" description="SSD" evidence="8">
    <location>
        <begin position="45"/>
        <end position="113"/>
    </location>
</feature>
<dbReference type="Pfam" id="PF02460">
    <property type="entry name" value="Patched"/>
    <property type="match status" value="1"/>
</dbReference>
<evidence type="ECO:0000313" key="9">
    <source>
        <dbReference type="EMBL" id="KAF0763638.1"/>
    </source>
</evidence>
<name>A0A6G0Z080_APHCR</name>
<dbReference type="PROSITE" id="PS50156">
    <property type="entry name" value="SSD"/>
    <property type="match status" value="1"/>
</dbReference>
<comment type="similarity">
    <text evidence="2">Belongs to the patched family.</text>
</comment>
<sequence length="121" mass="13362">GSVWEEAFLDAVGKAEDSGRFRYISTARFGSRTLDIELENNTRTVVPYFSSAFILMAVFSVVTCMMTDWVRSKPLLGLMGNVSAAMATIAAFGFAVYIGIPFIGINFVSPFLMCSEYDEQQ</sequence>
<organism evidence="9 10">
    <name type="scientific">Aphis craccivora</name>
    <name type="common">Cowpea aphid</name>
    <dbReference type="NCBI Taxonomy" id="307492"/>
    <lineage>
        <taxon>Eukaryota</taxon>
        <taxon>Metazoa</taxon>
        <taxon>Ecdysozoa</taxon>
        <taxon>Arthropoda</taxon>
        <taxon>Hexapoda</taxon>
        <taxon>Insecta</taxon>
        <taxon>Pterygota</taxon>
        <taxon>Neoptera</taxon>
        <taxon>Paraneoptera</taxon>
        <taxon>Hemiptera</taxon>
        <taxon>Sternorrhyncha</taxon>
        <taxon>Aphidomorpha</taxon>
        <taxon>Aphidoidea</taxon>
        <taxon>Aphididae</taxon>
        <taxon>Aphidini</taxon>
        <taxon>Aphis</taxon>
        <taxon>Aphis</taxon>
    </lineage>
</organism>
<evidence type="ECO:0000256" key="7">
    <source>
        <dbReference type="SAM" id="Phobius"/>
    </source>
</evidence>
<evidence type="ECO:0000256" key="2">
    <source>
        <dbReference type="ARBA" id="ARBA00005585"/>
    </source>
</evidence>
<keyword evidence="5 7" id="KW-0472">Membrane</keyword>
<dbReference type="PANTHER" id="PTHR10796">
    <property type="entry name" value="PATCHED-RELATED"/>
    <property type="match status" value="1"/>
</dbReference>
<evidence type="ECO:0000256" key="6">
    <source>
        <dbReference type="ARBA" id="ARBA00023180"/>
    </source>
</evidence>
<evidence type="ECO:0000256" key="4">
    <source>
        <dbReference type="ARBA" id="ARBA00022989"/>
    </source>
</evidence>
<gene>
    <name evidence="9" type="ORF">FWK35_00006701</name>
</gene>
<dbReference type="EMBL" id="VUJU01001835">
    <property type="protein sequence ID" value="KAF0763638.1"/>
    <property type="molecule type" value="Genomic_DNA"/>
</dbReference>
<evidence type="ECO:0000256" key="5">
    <source>
        <dbReference type="ARBA" id="ARBA00023136"/>
    </source>
</evidence>
<evidence type="ECO:0000256" key="1">
    <source>
        <dbReference type="ARBA" id="ARBA00004141"/>
    </source>
</evidence>
<keyword evidence="4 7" id="KW-1133">Transmembrane helix</keyword>
<feature type="non-terminal residue" evidence="9">
    <location>
        <position position="121"/>
    </location>
</feature>
<dbReference type="GO" id="GO:0030659">
    <property type="term" value="C:cytoplasmic vesicle membrane"/>
    <property type="evidence" value="ECO:0007669"/>
    <property type="project" value="TreeGrafter"/>
</dbReference>
<dbReference type="AlphaFoldDB" id="A0A6G0Z080"/>
<keyword evidence="6" id="KW-0325">Glycoprotein</keyword>